<evidence type="ECO:0000313" key="2">
    <source>
        <dbReference type="EMBL" id="SCY21334.1"/>
    </source>
</evidence>
<gene>
    <name evidence="2" type="ORF">SAMN02927903_00922</name>
</gene>
<proteinExistence type="predicted"/>
<sequence>MKLFKYHPSKNLRGYYLNQILIWAIIILLIWLFTQQNIINLKF</sequence>
<dbReference type="Proteomes" id="UP000199354">
    <property type="component" value="Unassembled WGS sequence"/>
</dbReference>
<name>A0A1G5E2Y2_9FLAO</name>
<dbReference type="EMBL" id="FMVF01000004">
    <property type="protein sequence ID" value="SCY21334.1"/>
    <property type="molecule type" value="Genomic_DNA"/>
</dbReference>
<protein>
    <submittedName>
        <fullName evidence="2">Uncharacterized protein</fullName>
    </submittedName>
</protein>
<evidence type="ECO:0000313" key="3">
    <source>
        <dbReference type="Proteomes" id="UP000199354"/>
    </source>
</evidence>
<evidence type="ECO:0000256" key="1">
    <source>
        <dbReference type="SAM" id="Phobius"/>
    </source>
</evidence>
<reference evidence="2 3" key="1">
    <citation type="submission" date="2016-10" db="EMBL/GenBank/DDBJ databases">
        <authorList>
            <person name="de Groot N.N."/>
        </authorList>
    </citation>
    <scope>NUCLEOTIDE SEQUENCE [LARGE SCALE GENOMIC DNA]</scope>
    <source>
        <strain evidence="2 3">CGMCC 1.7031</strain>
    </source>
</reference>
<keyword evidence="1" id="KW-0472">Membrane</keyword>
<accession>A0A1G5E2Y2</accession>
<keyword evidence="3" id="KW-1185">Reference proteome</keyword>
<keyword evidence="1" id="KW-0812">Transmembrane</keyword>
<dbReference type="AlphaFoldDB" id="A0A1G5E2Y2"/>
<organism evidence="2 3">
    <name type="scientific">Flavobacterium caeni</name>
    <dbReference type="NCBI Taxonomy" id="490189"/>
    <lineage>
        <taxon>Bacteria</taxon>
        <taxon>Pseudomonadati</taxon>
        <taxon>Bacteroidota</taxon>
        <taxon>Flavobacteriia</taxon>
        <taxon>Flavobacteriales</taxon>
        <taxon>Flavobacteriaceae</taxon>
        <taxon>Flavobacterium</taxon>
    </lineage>
</organism>
<feature type="transmembrane region" description="Helical" evidence="1">
    <location>
        <begin position="15"/>
        <end position="34"/>
    </location>
</feature>
<keyword evidence="1" id="KW-1133">Transmembrane helix</keyword>